<accession>A0A428MPH2</accession>
<dbReference type="Pfam" id="PF05426">
    <property type="entry name" value="Alginate_lyase"/>
    <property type="match status" value="1"/>
</dbReference>
<evidence type="ECO:0000259" key="3">
    <source>
        <dbReference type="Pfam" id="PF05426"/>
    </source>
</evidence>
<dbReference type="SUPFAM" id="SSF48230">
    <property type="entry name" value="Chondroitin AC/alginate lyase"/>
    <property type="match status" value="1"/>
</dbReference>
<organism evidence="4 5">
    <name type="scientific">Edaphobacter aggregans</name>
    <dbReference type="NCBI Taxonomy" id="570835"/>
    <lineage>
        <taxon>Bacteria</taxon>
        <taxon>Pseudomonadati</taxon>
        <taxon>Acidobacteriota</taxon>
        <taxon>Terriglobia</taxon>
        <taxon>Terriglobales</taxon>
        <taxon>Acidobacteriaceae</taxon>
        <taxon>Edaphobacter</taxon>
    </lineage>
</organism>
<dbReference type="RefSeq" id="WP_125487075.1">
    <property type="nucleotide sequence ID" value="NZ_RSDW01000001.1"/>
</dbReference>
<dbReference type="GO" id="GO:0042597">
    <property type="term" value="C:periplasmic space"/>
    <property type="evidence" value="ECO:0007669"/>
    <property type="project" value="InterPro"/>
</dbReference>
<evidence type="ECO:0000256" key="1">
    <source>
        <dbReference type="ARBA" id="ARBA00022729"/>
    </source>
</evidence>
<dbReference type="Proteomes" id="UP000269669">
    <property type="component" value="Unassembled WGS sequence"/>
</dbReference>
<dbReference type="InterPro" id="IPR008397">
    <property type="entry name" value="Alginate_lyase_dom"/>
</dbReference>
<dbReference type="GO" id="GO:0016829">
    <property type="term" value="F:lyase activity"/>
    <property type="evidence" value="ECO:0007669"/>
    <property type="project" value="UniProtKB-KW"/>
</dbReference>
<reference evidence="4 5" key="1">
    <citation type="submission" date="2018-12" db="EMBL/GenBank/DDBJ databases">
        <title>Sequencing of bacterial isolates from soil warming experiment in Harvard Forest, Massachusetts, USA.</title>
        <authorList>
            <person name="Deangelis K."/>
        </authorList>
    </citation>
    <scope>NUCLEOTIDE SEQUENCE [LARGE SCALE GENOMIC DNA]</scope>
    <source>
        <strain evidence="4 5">EB153</strain>
    </source>
</reference>
<dbReference type="InterPro" id="IPR006311">
    <property type="entry name" value="TAT_signal"/>
</dbReference>
<dbReference type="InterPro" id="IPR008929">
    <property type="entry name" value="Chondroitin_lyas"/>
</dbReference>
<keyword evidence="2 4" id="KW-0456">Lyase</keyword>
<dbReference type="OrthoDB" id="428577at2"/>
<feature type="domain" description="Alginate lyase" evidence="3">
    <location>
        <begin position="62"/>
        <end position="336"/>
    </location>
</feature>
<sequence>MKVLTRREFCSIAGATAASVALAPAWATEPSAGSLFGLVALTDRARIFAAADKYLSAQPITVTAAKCDRSPGGPHDFYSEGDYWWPDPKNPGGPYIRRDGFSNPANFNEHREAMVRLSLIVPALTAAWVLTRQKKYADHAGKHLRAWFVDAATRMNPNLEHAQAIFGVNKGRGIGIIDTLQLVEVARAATLLTEASALTGSGEVRSWFVQYLDWMRTSKNGQEERDANNNHGTCWVLQAGEFARFTGNDEVMAWCRDRFRTTLVPHQVAPDGSLPLELARTKPYSYSLFNMDVLCGLAQSLSTEKDSLWSFATPDGRGIRKMMEFMYPFIKDRSAWPFAHDVEHFEDFPVRNPALLFSGIAYTQPNYIALWKTLNPDPVVPEVIRNFPIRQPLLWVTKSTVPAKA</sequence>
<dbReference type="AlphaFoldDB" id="A0A428MPH2"/>
<proteinExistence type="predicted"/>
<evidence type="ECO:0000313" key="5">
    <source>
        <dbReference type="Proteomes" id="UP000269669"/>
    </source>
</evidence>
<dbReference type="PROSITE" id="PS51318">
    <property type="entry name" value="TAT"/>
    <property type="match status" value="1"/>
</dbReference>
<keyword evidence="1" id="KW-0732">Signal</keyword>
<keyword evidence="5" id="KW-1185">Reference proteome</keyword>
<gene>
    <name evidence="4" type="ORF">EDE15_4367</name>
</gene>
<dbReference type="Gene3D" id="1.50.10.100">
    <property type="entry name" value="Chondroitin AC/alginate lyase"/>
    <property type="match status" value="1"/>
</dbReference>
<name>A0A428MPH2_9BACT</name>
<protein>
    <submittedName>
        <fullName evidence="4">Alginate lyase</fullName>
    </submittedName>
</protein>
<evidence type="ECO:0000313" key="4">
    <source>
        <dbReference type="EMBL" id="RSL18765.1"/>
    </source>
</evidence>
<comment type="caution">
    <text evidence="4">The sequence shown here is derived from an EMBL/GenBank/DDBJ whole genome shotgun (WGS) entry which is preliminary data.</text>
</comment>
<evidence type="ECO:0000256" key="2">
    <source>
        <dbReference type="ARBA" id="ARBA00023239"/>
    </source>
</evidence>
<dbReference type="EMBL" id="RSDW01000001">
    <property type="protein sequence ID" value="RSL18765.1"/>
    <property type="molecule type" value="Genomic_DNA"/>
</dbReference>